<accession>A0ACC5RR47</accession>
<evidence type="ECO:0000313" key="1">
    <source>
        <dbReference type="EMBL" id="MBK4727184.1"/>
    </source>
</evidence>
<dbReference type="EMBL" id="JAEOXF010000013">
    <property type="protein sequence ID" value="MBK4727184.1"/>
    <property type="molecule type" value="Genomic_DNA"/>
</dbReference>
<evidence type="ECO:0000313" key="2">
    <source>
        <dbReference type="Proteomes" id="UP000633731"/>
    </source>
</evidence>
<name>A0ACC5RR47_ENTAG</name>
<dbReference type="Proteomes" id="UP000633731">
    <property type="component" value="Unassembled WGS sequence"/>
</dbReference>
<proteinExistence type="predicted"/>
<organism evidence="1 2">
    <name type="scientific">Enterobacter agglomerans</name>
    <name type="common">Erwinia herbicola</name>
    <name type="synonym">Pantoea agglomerans</name>
    <dbReference type="NCBI Taxonomy" id="549"/>
    <lineage>
        <taxon>Bacteria</taxon>
        <taxon>Pseudomonadati</taxon>
        <taxon>Pseudomonadota</taxon>
        <taxon>Gammaproteobacteria</taxon>
        <taxon>Enterobacterales</taxon>
        <taxon>Erwiniaceae</taxon>
        <taxon>Pantoea</taxon>
        <taxon>Pantoea agglomerans group</taxon>
    </lineage>
</organism>
<sequence length="107" mass="11617">MNSANGAAVEGDEHLKQSIADILLTPSGSRLMRRDYGSAIFSLIDQPDNDVTRLRLISAAVIALWKWEPRITPTNVTFESAGQGSRTMKITAQRSDSLGAITTDITL</sequence>
<keyword evidence="2" id="KW-1185">Reference proteome</keyword>
<reference evidence="1" key="1">
    <citation type="submission" date="2021-01" db="EMBL/GenBank/DDBJ databases">
        <title>Draft genome of Pantoea agglomerans Eh 335.</title>
        <authorList>
            <person name="Emsley S.A."/>
            <person name="Oline D.K."/>
            <person name="Saw J.H."/>
            <person name="Ushijima B."/>
            <person name="Videau P."/>
            <person name="Koyack M.J."/>
        </authorList>
    </citation>
    <scope>NUCLEOTIDE SEQUENCE</scope>
    <source>
        <strain evidence="1">Eh 335</strain>
    </source>
</reference>
<protein>
    <submittedName>
        <fullName evidence="1">GPW/gp25 family protein</fullName>
    </submittedName>
</protein>
<comment type="caution">
    <text evidence="1">The sequence shown here is derived from an EMBL/GenBank/DDBJ whole genome shotgun (WGS) entry which is preliminary data.</text>
</comment>
<gene>
    <name evidence="1" type="ORF">JJL49_18310</name>
</gene>